<gene>
    <name evidence="5 7" type="primary">coaE</name>
    <name evidence="7" type="ORF">H9863_02780</name>
</gene>
<dbReference type="GO" id="GO:0005737">
    <property type="term" value="C:cytoplasm"/>
    <property type="evidence" value="ECO:0007669"/>
    <property type="project" value="UniProtKB-SubCell"/>
</dbReference>
<dbReference type="PANTHER" id="PTHR10695">
    <property type="entry name" value="DEPHOSPHO-COA KINASE-RELATED"/>
    <property type="match status" value="1"/>
</dbReference>
<dbReference type="SUPFAM" id="SSF52540">
    <property type="entry name" value="P-loop containing nucleoside triphosphate hydrolases"/>
    <property type="match status" value="1"/>
</dbReference>
<evidence type="ECO:0000256" key="6">
    <source>
        <dbReference type="NCBIfam" id="TIGR00152"/>
    </source>
</evidence>
<name>A0A9D1UYX6_9BACT</name>
<protein>
    <recommendedName>
        <fullName evidence="5 6">Dephospho-CoA kinase</fullName>
        <ecNumber evidence="5 6">2.7.1.24</ecNumber>
    </recommendedName>
    <alternativeName>
        <fullName evidence="5">Dephosphocoenzyme A kinase</fullName>
    </alternativeName>
</protein>
<dbReference type="EMBL" id="DXFT01000057">
    <property type="protein sequence ID" value="HIX03028.1"/>
    <property type="molecule type" value="Genomic_DNA"/>
</dbReference>
<evidence type="ECO:0000256" key="2">
    <source>
        <dbReference type="ARBA" id="ARBA00022741"/>
    </source>
</evidence>
<evidence type="ECO:0000313" key="8">
    <source>
        <dbReference type="Proteomes" id="UP000824202"/>
    </source>
</evidence>
<dbReference type="Gene3D" id="3.40.50.300">
    <property type="entry name" value="P-loop containing nucleotide triphosphate hydrolases"/>
    <property type="match status" value="1"/>
</dbReference>
<keyword evidence="5 7" id="KW-0418">Kinase</keyword>
<keyword evidence="4 5" id="KW-0173">Coenzyme A biosynthesis</keyword>
<dbReference type="GO" id="GO:0005524">
    <property type="term" value="F:ATP binding"/>
    <property type="evidence" value="ECO:0007669"/>
    <property type="project" value="UniProtKB-UniRule"/>
</dbReference>
<dbReference type="GO" id="GO:0015937">
    <property type="term" value="P:coenzyme A biosynthetic process"/>
    <property type="evidence" value="ECO:0007669"/>
    <property type="project" value="UniProtKB-UniRule"/>
</dbReference>
<dbReference type="PROSITE" id="PS51219">
    <property type="entry name" value="DPCK"/>
    <property type="match status" value="1"/>
</dbReference>
<evidence type="ECO:0000256" key="1">
    <source>
        <dbReference type="ARBA" id="ARBA00009018"/>
    </source>
</evidence>
<proteinExistence type="inferred from homology"/>
<comment type="pathway">
    <text evidence="5">Cofactor biosynthesis; coenzyme A biosynthesis; CoA from (R)-pantothenate: step 5/5.</text>
</comment>
<evidence type="ECO:0000256" key="5">
    <source>
        <dbReference type="HAMAP-Rule" id="MF_00376"/>
    </source>
</evidence>
<dbReference type="GO" id="GO:0004140">
    <property type="term" value="F:dephospho-CoA kinase activity"/>
    <property type="evidence" value="ECO:0007669"/>
    <property type="project" value="UniProtKB-UniRule"/>
</dbReference>
<comment type="catalytic activity">
    <reaction evidence="5">
        <text>3'-dephospho-CoA + ATP = ADP + CoA + H(+)</text>
        <dbReference type="Rhea" id="RHEA:18245"/>
        <dbReference type="ChEBI" id="CHEBI:15378"/>
        <dbReference type="ChEBI" id="CHEBI:30616"/>
        <dbReference type="ChEBI" id="CHEBI:57287"/>
        <dbReference type="ChEBI" id="CHEBI:57328"/>
        <dbReference type="ChEBI" id="CHEBI:456216"/>
        <dbReference type="EC" id="2.7.1.24"/>
    </reaction>
</comment>
<sequence length="196" mass="22098">MKKIGLTGGIGSGKTTIAEIIQHLGYPVYIADKEASFLMETHEGIRKNLTQRFGTAVYTTEGHVNKPVLAKIIFENRKALQEVNRIVHPCVMEAFTAWCHRQTSPLAFCESAILYEGGLEKYFDAIICVTAPEDVRLARVMQRDQTTEQNVKGRIRNQLDDTLKCQRADFVICNDGKHLIIPQLITIIQKLQAINQ</sequence>
<evidence type="ECO:0000256" key="3">
    <source>
        <dbReference type="ARBA" id="ARBA00022840"/>
    </source>
</evidence>
<dbReference type="AlphaFoldDB" id="A0A9D1UYX6"/>
<keyword evidence="5 7" id="KW-0808">Transferase</keyword>
<organism evidence="7 8">
    <name type="scientific">Candidatus Odoribacter faecigallinarum</name>
    <dbReference type="NCBI Taxonomy" id="2838706"/>
    <lineage>
        <taxon>Bacteria</taxon>
        <taxon>Pseudomonadati</taxon>
        <taxon>Bacteroidota</taxon>
        <taxon>Bacteroidia</taxon>
        <taxon>Bacteroidales</taxon>
        <taxon>Odoribacteraceae</taxon>
        <taxon>Odoribacter</taxon>
    </lineage>
</organism>
<comment type="similarity">
    <text evidence="1 5">Belongs to the CoaE family.</text>
</comment>
<keyword evidence="2 5" id="KW-0547">Nucleotide-binding</keyword>
<dbReference type="EC" id="2.7.1.24" evidence="5 6"/>
<dbReference type="PANTHER" id="PTHR10695:SF46">
    <property type="entry name" value="BIFUNCTIONAL COENZYME A SYNTHASE-RELATED"/>
    <property type="match status" value="1"/>
</dbReference>
<reference evidence="7" key="1">
    <citation type="journal article" date="2021" name="PeerJ">
        <title>Extensive microbial diversity within the chicken gut microbiome revealed by metagenomics and culture.</title>
        <authorList>
            <person name="Gilroy R."/>
            <person name="Ravi A."/>
            <person name="Getino M."/>
            <person name="Pursley I."/>
            <person name="Horton D.L."/>
            <person name="Alikhan N.F."/>
            <person name="Baker D."/>
            <person name="Gharbi K."/>
            <person name="Hall N."/>
            <person name="Watson M."/>
            <person name="Adriaenssens E.M."/>
            <person name="Foster-Nyarko E."/>
            <person name="Jarju S."/>
            <person name="Secka A."/>
            <person name="Antonio M."/>
            <person name="Oren A."/>
            <person name="Chaudhuri R.R."/>
            <person name="La Ragione R."/>
            <person name="Hildebrand F."/>
            <person name="Pallen M.J."/>
        </authorList>
    </citation>
    <scope>NUCLEOTIDE SEQUENCE</scope>
    <source>
        <strain evidence="7">23274</strain>
    </source>
</reference>
<reference evidence="7" key="2">
    <citation type="submission" date="2021-04" db="EMBL/GenBank/DDBJ databases">
        <authorList>
            <person name="Gilroy R."/>
        </authorList>
    </citation>
    <scope>NUCLEOTIDE SEQUENCE</scope>
    <source>
        <strain evidence="7">23274</strain>
    </source>
</reference>
<comment type="function">
    <text evidence="5">Catalyzes the phosphorylation of the 3'-hydroxyl group of dephosphocoenzyme A to form coenzyme A.</text>
</comment>
<comment type="caution">
    <text evidence="7">The sequence shown here is derived from an EMBL/GenBank/DDBJ whole genome shotgun (WGS) entry which is preliminary data.</text>
</comment>
<keyword evidence="5" id="KW-0963">Cytoplasm</keyword>
<accession>A0A9D1UYX6</accession>
<dbReference type="CDD" id="cd02022">
    <property type="entry name" value="DPCK"/>
    <property type="match status" value="1"/>
</dbReference>
<dbReference type="Pfam" id="PF01121">
    <property type="entry name" value="CoaE"/>
    <property type="match status" value="1"/>
</dbReference>
<comment type="subcellular location">
    <subcellularLocation>
        <location evidence="5">Cytoplasm</location>
    </subcellularLocation>
</comment>
<dbReference type="Proteomes" id="UP000824202">
    <property type="component" value="Unassembled WGS sequence"/>
</dbReference>
<dbReference type="InterPro" id="IPR001977">
    <property type="entry name" value="Depp_CoAkinase"/>
</dbReference>
<keyword evidence="3 5" id="KW-0067">ATP-binding</keyword>
<dbReference type="InterPro" id="IPR027417">
    <property type="entry name" value="P-loop_NTPase"/>
</dbReference>
<feature type="binding site" evidence="5">
    <location>
        <begin position="11"/>
        <end position="16"/>
    </location>
    <ligand>
        <name>ATP</name>
        <dbReference type="ChEBI" id="CHEBI:30616"/>
    </ligand>
</feature>
<dbReference type="HAMAP" id="MF_00376">
    <property type="entry name" value="Dephospho_CoA_kinase"/>
    <property type="match status" value="1"/>
</dbReference>
<evidence type="ECO:0000313" key="7">
    <source>
        <dbReference type="EMBL" id="HIX03028.1"/>
    </source>
</evidence>
<evidence type="ECO:0000256" key="4">
    <source>
        <dbReference type="ARBA" id="ARBA00022993"/>
    </source>
</evidence>
<dbReference type="NCBIfam" id="TIGR00152">
    <property type="entry name" value="dephospho-CoA kinase"/>
    <property type="match status" value="1"/>
</dbReference>